<dbReference type="Proteomes" id="UP001187192">
    <property type="component" value="Unassembled WGS sequence"/>
</dbReference>
<protein>
    <submittedName>
        <fullName evidence="2">Uncharacterized protein</fullName>
    </submittedName>
</protein>
<sequence>MADLLRSRRRPCRGEEDDELVEGEEAMMAERAGCDLVGVEWLPTSISETNWGPVMPSSWGKHGIVSKGFCLWDFSHSTLVVEGEAMHNLLRQNEPCFHRRRFYSPTSGLLCT</sequence>
<dbReference type="EMBL" id="BTGU01000039">
    <property type="protein sequence ID" value="GMN51963.1"/>
    <property type="molecule type" value="Genomic_DNA"/>
</dbReference>
<comment type="caution">
    <text evidence="2">The sequence shown here is derived from an EMBL/GenBank/DDBJ whole genome shotgun (WGS) entry which is preliminary data.</text>
</comment>
<reference evidence="2" key="1">
    <citation type="submission" date="2023-07" db="EMBL/GenBank/DDBJ databases">
        <title>draft genome sequence of fig (Ficus carica).</title>
        <authorList>
            <person name="Takahashi T."/>
            <person name="Nishimura K."/>
        </authorList>
    </citation>
    <scope>NUCLEOTIDE SEQUENCE</scope>
</reference>
<organism evidence="2 3">
    <name type="scientific">Ficus carica</name>
    <name type="common">Common fig</name>
    <dbReference type="NCBI Taxonomy" id="3494"/>
    <lineage>
        <taxon>Eukaryota</taxon>
        <taxon>Viridiplantae</taxon>
        <taxon>Streptophyta</taxon>
        <taxon>Embryophyta</taxon>
        <taxon>Tracheophyta</taxon>
        <taxon>Spermatophyta</taxon>
        <taxon>Magnoliopsida</taxon>
        <taxon>eudicotyledons</taxon>
        <taxon>Gunneridae</taxon>
        <taxon>Pentapetalae</taxon>
        <taxon>rosids</taxon>
        <taxon>fabids</taxon>
        <taxon>Rosales</taxon>
        <taxon>Moraceae</taxon>
        <taxon>Ficeae</taxon>
        <taxon>Ficus</taxon>
    </lineage>
</organism>
<dbReference type="AlphaFoldDB" id="A0AA88AC11"/>
<feature type="region of interest" description="Disordered" evidence="1">
    <location>
        <begin position="1"/>
        <end position="20"/>
    </location>
</feature>
<evidence type="ECO:0000256" key="1">
    <source>
        <dbReference type="SAM" id="MobiDB-lite"/>
    </source>
</evidence>
<accession>A0AA88AC11</accession>
<evidence type="ECO:0000313" key="2">
    <source>
        <dbReference type="EMBL" id="GMN51963.1"/>
    </source>
</evidence>
<proteinExistence type="predicted"/>
<name>A0AA88AC11_FICCA</name>
<gene>
    <name evidence="2" type="ORF">TIFTF001_021123</name>
</gene>
<keyword evidence="3" id="KW-1185">Reference proteome</keyword>
<evidence type="ECO:0000313" key="3">
    <source>
        <dbReference type="Proteomes" id="UP001187192"/>
    </source>
</evidence>